<dbReference type="SUPFAM" id="SSF53649">
    <property type="entry name" value="Alkaline phosphatase-like"/>
    <property type="match status" value="1"/>
</dbReference>
<evidence type="ECO:0000256" key="2">
    <source>
        <dbReference type="ARBA" id="ARBA00023012"/>
    </source>
</evidence>
<dbReference type="Pfam" id="PF00072">
    <property type="entry name" value="Response_reg"/>
    <property type="match status" value="1"/>
</dbReference>
<dbReference type="PANTHER" id="PTHR44591:SF14">
    <property type="entry name" value="PROTEIN PILG"/>
    <property type="match status" value="1"/>
</dbReference>
<evidence type="ECO:0000256" key="3">
    <source>
        <dbReference type="PROSITE-ProRule" id="PRU00169"/>
    </source>
</evidence>
<organism evidence="5 6">
    <name type="scientific">candidate division WOR-3 bacterium</name>
    <dbReference type="NCBI Taxonomy" id="2052148"/>
    <lineage>
        <taxon>Bacteria</taxon>
        <taxon>Bacteria division WOR-3</taxon>
    </lineage>
</organism>
<dbReference type="InterPro" id="IPR050595">
    <property type="entry name" value="Bact_response_regulator"/>
</dbReference>
<reference evidence="5 6" key="1">
    <citation type="submission" date="2018-06" db="EMBL/GenBank/DDBJ databases">
        <title>Extensive metabolic versatility and redundancy in microbially diverse, dynamic hydrothermal sediments.</title>
        <authorList>
            <person name="Dombrowski N."/>
            <person name="Teske A."/>
            <person name="Baker B.J."/>
        </authorList>
    </citation>
    <scope>NUCLEOTIDE SEQUENCE [LARGE SCALE GENOMIC DNA]</scope>
    <source>
        <strain evidence="5">B36_G15</strain>
    </source>
</reference>
<keyword evidence="2" id="KW-0902">Two-component regulatory system</keyword>
<dbReference type="EMBL" id="QNBE01000055">
    <property type="protein sequence ID" value="RKX70018.1"/>
    <property type="molecule type" value="Genomic_DNA"/>
</dbReference>
<feature type="domain" description="Response regulatory" evidence="4">
    <location>
        <begin position="2"/>
        <end position="116"/>
    </location>
</feature>
<feature type="modified residue" description="4-aspartylphosphate" evidence="3">
    <location>
        <position position="51"/>
    </location>
</feature>
<dbReference type="AlphaFoldDB" id="A0A660SGU7"/>
<keyword evidence="1 3" id="KW-0597">Phosphoprotein</keyword>
<evidence type="ECO:0000313" key="5">
    <source>
        <dbReference type="EMBL" id="RKX70018.1"/>
    </source>
</evidence>
<dbReference type="PANTHER" id="PTHR44591">
    <property type="entry name" value="STRESS RESPONSE REGULATOR PROTEIN 1"/>
    <property type="match status" value="1"/>
</dbReference>
<dbReference type="SMART" id="SM00448">
    <property type="entry name" value="REC"/>
    <property type="match status" value="1"/>
</dbReference>
<gene>
    <name evidence="5" type="ORF">DRP53_06345</name>
</gene>
<dbReference type="SUPFAM" id="SSF52172">
    <property type="entry name" value="CheY-like"/>
    <property type="match status" value="1"/>
</dbReference>
<dbReference type="Proteomes" id="UP000268469">
    <property type="component" value="Unassembled WGS sequence"/>
</dbReference>
<comment type="caution">
    <text evidence="5">The sequence shown here is derived from an EMBL/GenBank/DDBJ whole genome shotgun (WGS) entry which is preliminary data.</text>
</comment>
<dbReference type="PROSITE" id="PS50110">
    <property type="entry name" value="RESPONSE_REGULATORY"/>
    <property type="match status" value="1"/>
</dbReference>
<dbReference type="Pfam" id="PF08665">
    <property type="entry name" value="PglZ"/>
    <property type="match status" value="1"/>
</dbReference>
<evidence type="ECO:0000259" key="4">
    <source>
        <dbReference type="PROSITE" id="PS50110"/>
    </source>
</evidence>
<evidence type="ECO:0000313" key="6">
    <source>
        <dbReference type="Proteomes" id="UP000268469"/>
    </source>
</evidence>
<protein>
    <recommendedName>
        <fullName evidence="4">Response regulatory domain-containing protein</fullName>
    </recommendedName>
</protein>
<proteinExistence type="predicted"/>
<dbReference type="GO" id="GO:0000160">
    <property type="term" value="P:phosphorelay signal transduction system"/>
    <property type="evidence" value="ECO:0007669"/>
    <property type="project" value="UniProtKB-KW"/>
</dbReference>
<evidence type="ECO:0000256" key="1">
    <source>
        <dbReference type="ARBA" id="ARBA00022553"/>
    </source>
</evidence>
<accession>A0A660SGU7</accession>
<dbReference type="InterPro" id="IPR011006">
    <property type="entry name" value="CheY-like_superfamily"/>
</dbReference>
<sequence>MRILWIDDEINLLQSFILMLQKEGYEVETATSGEDGLTKLKLSNFDIVFLDEIMPGVDGLEVLRNIKSHHPDQIVVMVTKSEERELMEKAYGEWADGYIVKPFKFADLISAINRTIKRKEIIARRIGESYTTDMRSLAYPKNYQDWIEKYLRLISWDERLEQIDDPSLKEIHEEQKREANIGFNHYYIENYQSFLSGSGPILSHRLFSTWISPLLREGPVYLFILDSMRLDQWLKITPVLRDHFEIEEHHYFSIIPSATPYSRNAIFSGLLPLEIYEKHPRYWVLEEWGQNRFERELFGLQLKRLGIHGLRYYILKATSSQEIERSYQQLLKDSYDLFIYVVNFFDLILHSIPSKSEVKSLLRDERLLLKILSSWFVTSPIFEAMKRIDPKKRIVITSDHGFIRVRRPLLVYGGRIISANLRYKFGPAIRTDTKGALVLDDPRTIGLPQIDPSYRYIIAKEDYYFIYPTKPAQYEEEYKFTFQHGGISPFEIILPLAILHPKR</sequence>
<dbReference type="InterPro" id="IPR001789">
    <property type="entry name" value="Sig_transdc_resp-reg_receiver"/>
</dbReference>
<name>A0A660SGU7_UNCW3</name>
<dbReference type="Gene3D" id="3.40.50.2300">
    <property type="match status" value="1"/>
</dbReference>
<dbReference type="InterPro" id="IPR017850">
    <property type="entry name" value="Alkaline_phosphatase_core_sf"/>
</dbReference>
<dbReference type="CDD" id="cd00156">
    <property type="entry name" value="REC"/>
    <property type="match status" value="1"/>
</dbReference>